<dbReference type="GO" id="GO:0005886">
    <property type="term" value="C:plasma membrane"/>
    <property type="evidence" value="ECO:0007669"/>
    <property type="project" value="TreeGrafter"/>
</dbReference>
<feature type="transmembrane region" description="Helical" evidence="3">
    <location>
        <begin position="171"/>
        <end position="188"/>
    </location>
</feature>
<protein>
    <recommendedName>
        <fullName evidence="1">diguanylate cyclase</fullName>
        <ecNumber evidence="1">2.7.7.65</ecNumber>
    </recommendedName>
</protein>
<organism evidence="5 6">
    <name type="scientific">Sulfuriferula multivorans</name>
    <dbReference type="NCBI Taxonomy" id="1559896"/>
    <lineage>
        <taxon>Bacteria</taxon>
        <taxon>Pseudomonadati</taxon>
        <taxon>Pseudomonadota</taxon>
        <taxon>Betaproteobacteria</taxon>
        <taxon>Nitrosomonadales</taxon>
        <taxon>Sulfuricellaceae</taxon>
        <taxon>Sulfuriferula</taxon>
    </lineage>
</organism>
<dbReference type="Pfam" id="PF00990">
    <property type="entry name" value="GGDEF"/>
    <property type="match status" value="1"/>
</dbReference>
<sequence>MGMQYSDWSDRRHPSRWMAETGDTGFWVPDRAEIVTQFFTRYLFFSLAVIYFSTLDTVAPALLTIEQLLGALAVYFILNTWFFRQALQGVSLLKIRAAMATDLVIVTLCVIHDPNTIPPSALAFLMVLLGNGMRYGMRLFAEVLGGAFLGMAVSFAIRYRLGGFEVNAGDVFFGVFWVTLALYAYILMGRIEGQRRQLDYRSRFDALTGLLNRHGLLAAADNVFDTADENTPATVLFADLNQFKAVNDRYGHGVGDRVLAEFAQIFSESADMGICGRWGGDEFVAILPQRDEAAIRQIFQRIDARTQAWSSSNGIPMAVSLGVSHAPQDGHNLMTLLSVADIHLYKSKSQQADTAKASQPYRTLLDEPKAT</sequence>
<feature type="transmembrane region" description="Helical" evidence="3">
    <location>
        <begin position="61"/>
        <end position="83"/>
    </location>
</feature>
<reference evidence="5 6" key="1">
    <citation type="submission" date="2019-09" db="EMBL/GenBank/DDBJ databases">
        <title>H2 Metabolism Revealed by Metagenomic Analysis in Subglacial Sediment of East Antarctica.</title>
        <authorList>
            <person name="Yang Z."/>
            <person name="Zhang Y."/>
            <person name="Lv Y."/>
            <person name="Yan W."/>
            <person name="Xiao X."/>
            <person name="Sun B."/>
            <person name="Ma H."/>
        </authorList>
    </citation>
    <scope>NUCLEOTIDE SEQUENCE [LARGE SCALE GENOMIC DNA]</scope>
    <source>
        <strain evidence="5">Bin2_2</strain>
    </source>
</reference>
<feature type="transmembrane region" description="Helical" evidence="3">
    <location>
        <begin position="34"/>
        <end position="54"/>
    </location>
</feature>
<dbReference type="PROSITE" id="PS50887">
    <property type="entry name" value="GGDEF"/>
    <property type="match status" value="1"/>
</dbReference>
<dbReference type="EC" id="2.7.7.65" evidence="1"/>
<dbReference type="InterPro" id="IPR000160">
    <property type="entry name" value="GGDEF_dom"/>
</dbReference>
<dbReference type="InterPro" id="IPR029787">
    <property type="entry name" value="Nucleotide_cyclase"/>
</dbReference>
<proteinExistence type="predicted"/>
<dbReference type="AlphaFoldDB" id="A0A7C9TC20"/>
<evidence type="ECO:0000256" key="3">
    <source>
        <dbReference type="SAM" id="Phobius"/>
    </source>
</evidence>
<dbReference type="GO" id="GO:0052621">
    <property type="term" value="F:diguanylate cyclase activity"/>
    <property type="evidence" value="ECO:0007669"/>
    <property type="project" value="UniProtKB-EC"/>
</dbReference>
<keyword evidence="3" id="KW-0812">Transmembrane</keyword>
<keyword evidence="3" id="KW-1133">Transmembrane helix</keyword>
<feature type="transmembrane region" description="Helical" evidence="3">
    <location>
        <begin position="139"/>
        <end position="159"/>
    </location>
</feature>
<dbReference type="GO" id="GO:1902201">
    <property type="term" value="P:negative regulation of bacterial-type flagellum-dependent cell motility"/>
    <property type="evidence" value="ECO:0007669"/>
    <property type="project" value="TreeGrafter"/>
</dbReference>
<evidence type="ECO:0000256" key="1">
    <source>
        <dbReference type="ARBA" id="ARBA00012528"/>
    </source>
</evidence>
<dbReference type="EMBL" id="JAAFGW010000276">
    <property type="protein sequence ID" value="NDP49445.1"/>
    <property type="molecule type" value="Genomic_DNA"/>
</dbReference>
<dbReference type="SUPFAM" id="SSF55073">
    <property type="entry name" value="Nucleotide cyclase"/>
    <property type="match status" value="1"/>
</dbReference>
<keyword evidence="3" id="KW-0472">Membrane</keyword>
<dbReference type="GO" id="GO:0043709">
    <property type="term" value="P:cell adhesion involved in single-species biofilm formation"/>
    <property type="evidence" value="ECO:0007669"/>
    <property type="project" value="TreeGrafter"/>
</dbReference>
<evidence type="ECO:0000313" key="5">
    <source>
        <dbReference type="EMBL" id="NDP49445.1"/>
    </source>
</evidence>
<dbReference type="InterPro" id="IPR050469">
    <property type="entry name" value="Diguanylate_Cyclase"/>
</dbReference>
<name>A0A7C9TC20_9PROT</name>
<gene>
    <name evidence="5" type="ORF">GZ085_13875</name>
</gene>
<comment type="catalytic activity">
    <reaction evidence="2">
        <text>2 GTP = 3',3'-c-di-GMP + 2 diphosphate</text>
        <dbReference type="Rhea" id="RHEA:24898"/>
        <dbReference type="ChEBI" id="CHEBI:33019"/>
        <dbReference type="ChEBI" id="CHEBI:37565"/>
        <dbReference type="ChEBI" id="CHEBI:58805"/>
        <dbReference type="EC" id="2.7.7.65"/>
    </reaction>
</comment>
<dbReference type="CDD" id="cd01949">
    <property type="entry name" value="GGDEF"/>
    <property type="match status" value="1"/>
</dbReference>
<evidence type="ECO:0000313" key="6">
    <source>
        <dbReference type="Proteomes" id="UP000483432"/>
    </source>
</evidence>
<accession>A0A7C9TC20</accession>
<dbReference type="PANTHER" id="PTHR45138:SF9">
    <property type="entry name" value="DIGUANYLATE CYCLASE DGCM-RELATED"/>
    <property type="match status" value="1"/>
</dbReference>
<dbReference type="InterPro" id="IPR043128">
    <property type="entry name" value="Rev_trsase/Diguanyl_cyclase"/>
</dbReference>
<comment type="caution">
    <text evidence="5">The sequence shown here is derived from an EMBL/GenBank/DDBJ whole genome shotgun (WGS) entry which is preliminary data.</text>
</comment>
<dbReference type="NCBIfam" id="TIGR00254">
    <property type="entry name" value="GGDEF"/>
    <property type="match status" value="1"/>
</dbReference>
<dbReference type="SMART" id="SM00267">
    <property type="entry name" value="GGDEF"/>
    <property type="match status" value="1"/>
</dbReference>
<feature type="transmembrane region" description="Helical" evidence="3">
    <location>
        <begin position="103"/>
        <end position="127"/>
    </location>
</feature>
<feature type="domain" description="GGDEF" evidence="4">
    <location>
        <begin position="231"/>
        <end position="360"/>
    </location>
</feature>
<dbReference type="Gene3D" id="3.30.70.270">
    <property type="match status" value="1"/>
</dbReference>
<dbReference type="Proteomes" id="UP000483432">
    <property type="component" value="Unassembled WGS sequence"/>
</dbReference>
<evidence type="ECO:0000256" key="2">
    <source>
        <dbReference type="ARBA" id="ARBA00034247"/>
    </source>
</evidence>
<evidence type="ECO:0000259" key="4">
    <source>
        <dbReference type="PROSITE" id="PS50887"/>
    </source>
</evidence>
<dbReference type="PANTHER" id="PTHR45138">
    <property type="entry name" value="REGULATORY COMPONENTS OF SENSORY TRANSDUCTION SYSTEM"/>
    <property type="match status" value="1"/>
</dbReference>